<gene>
    <name evidence="1" type="primary">tnpB</name>
    <name evidence="1" type="ORF">AB4Y32_28970</name>
</gene>
<dbReference type="Proteomes" id="UP001558850">
    <property type="component" value="Unassembled WGS sequence"/>
</dbReference>
<accession>A0ACC6U8G7</accession>
<dbReference type="EMBL" id="JBFRCH010000023">
    <property type="protein sequence ID" value="MEX3935787.1"/>
    <property type="molecule type" value="Genomic_DNA"/>
</dbReference>
<name>A0ACC6U8G7_9BURK</name>
<reference evidence="1" key="1">
    <citation type="submission" date="2024-07" db="EMBL/GenBank/DDBJ databases">
        <title>A survey of Mimosa microsymbionts across Brazilian biomes reveals a high diversity of Paraburkholderia nodulating endemic species, but also that Cupriavidus is common as a symbiont of widespread species.</title>
        <authorList>
            <person name="Rouws L."/>
            <person name="Barauna A."/>
            <person name="Beukes C."/>
            <person name="Rouws J.R.C."/>
            <person name="De Faria S.M."/>
            <person name="Gross E."/>
            <person name="Bueno Dos Reis Junior F."/>
            <person name="Simon M.F."/>
            <person name="Maluk M."/>
            <person name="Odee D.W."/>
            <person name="Kenicer G."/>
            <person name="Young J.P.W."/>
            <person name="Reis V.M."/>
            <person name="Zilli J."/>
            <person name="James E.K."/>
        </authorList>
    </citation>
    <scope>NUCLEOTIDE SEQUENCE</scope>
    <source>
        <strain evidence="1">EG181B</strain>
    </source>
</reference>
<comment type="caution">
    <text evidence="1">The sequence shown here is derived from an EMBL/GenBank/DDBJ whole genome shotgun (WGS) entry which is preliminary data.</text>
</comment>
<evidence type="ECO:0000313" key="2">
    <source>
        <dbReference type="Proteomes" id="UP001558850"/>
    </source>
</evidence>
<evidence type="ECO:0000313" key="1">
    <source>
        <dbReference type="EMBL" id="MEX3935787.1"/>
    </source>
</evidence>
<proteinExistence type="predicted"/>
<keyword evidence="2" id="KW-1185">Reference proteome</keyword>
<protein>
    <submittedName>
        <fullName evidence="1">IS66 family insertion sequence element accessory protein TnpB</fullName>
    </submittedName>
</protein>
<organism evidence="1 2">
    <name type="scientific">Paraburkholderia phymatum</name>
    <dbReference type="NCBI Taxonomy" id="148447"/>
    <lineage>
        <taxon>Bacteria</taxon>
        <taxon>Pseudomonadati</taxon>
        <taxon>Pseudomonadota</taxon>
        <taxon>Betaproteobacteria</taxon>
        <taxon>Burkholderiales</taxon>
        <taxon>Burkholderiaceae</taxon>
        <taxon>Paraburkholderia</taxon>
    </lineage>
</organism>
<sequence>MIRIDAIWLATETIDVRAGIDTILARVVKVFGAARPHHAYLFANKHSTRIKVLVYDGFGIWLAARRLNRKRPAMAPRGVPAGDQAVIGAQR</sequence>